<sequence>MLRLLFALGLVAAALSACDSGPGPVGDNPRQVTVVGAGNIQGLPDTLTADVGIEFIAPDVTSAMDQTNDRQQAVINAVTDAGVDAKDISTTNVSVQPQYSGGTENITGYRASNSIRVKIRKLDTASHVLTVVVGAGGDATRLNSVSYSIEDDSQLVKDARARAFQDAKDRAGQYAQLSGLSLGKVISISEASGAPPMPTPMPRSPMAAEVPLQPGQQTVSFSVTAVWELR</sequence>
<organism evidence="2 3">
    <name type="scientific">Mycobacterium kyorinense</name>
    <dbReference type="NCBI Taxonomy" id="487514"/>
    <lineage>
        <taxon>Bacteria</taxon>
        <taxon>Bacillati</taxon>
        <taxon>Actinomycetota</taxon>
        <taxon>Actinomycetes</taxon>
        <taxon>Mycobacteriales</taxon>
        <taxon>Mycobacteriaceae</taxon>
        <taxon>Mycobacterium</taxon>
    </lineage>
</organism>
<comment type="caution">
    <text evidence="2">The sequence shown here is derived from an EMBL/GenBank/DDBJ whole genome shotgun (WGS) entry which is preliminary data.</text>
</comment>
<dbReference type="AlphaFoldDB" id="A0A1A2Z384"/>
<dbReference type="GO" id="GO:0006974">
    <property type="term" value="P:DNA damage response"/>
    <property type="evidence" value="ECO:0007669"/>
    <property type="project" value="TreeGrafter"/>
</dbReference>
<proteinExistence type="predicted"/>
<dbReference type="InterPro" id="IPR007497">
    <property type="entry name" value="SIMPL/DUF541"/>
</dbReference>
<dbReference type="Gene3D" id="3.30.70.2970">
    <property type="entry name" value="Protein of unknown function (DUF541), domain 2"/>
    <property type="match status" value="1"/>
</dbReference>
<dbReference type="PANTHER" id="PTHR34387">
    <property type="entry name" value="SLR1258 PROTEIN"/>
    <property type="match status" value="1"/>
</dbReference>
<dbReference type="EMBL" id="LZKJ01000132">
    <property type="protein sequence ID" value="OBI44730.1"/>
    <property type="molecule type" value="Genomic_DNA"/>
</dbReference>
<reference evidence="3" key="1">
    <citation type="submission" date="2016-06" db="EMBL/GenBank/DDBJ databases">
        <authorList>
            <person name="Sutton G."/>
            <person name="Brinkac L."/>
            <person name="Sanka R."/>
            <person name="Adams M."/>
            <person name="Lau E."/>
            <person name="Sam S."/>
            <person name="Sreng N."/>
            <person name="Him V."/>
            <person name="Kerleguer A."/>
            <person name="Cheng S."/>
        </authorList>
    </citation>
    <scope>NUCLEOTIDE SEQUENCE [LARGE SCALE GENOMIC DNA]</scope>
    <source>
        <strain evidence="3">E861</strain>
    </source>
</reference>
<accession>A0A1A2Z384</accession>
<dbReference type="InterPro" id="IPR052022">
    <property type="entry name" value="26kDa_periplasmic_antigen"/>
</dbReference>
<keyword evidence="1" id="KW-0732">Signal</keyword>
<gene>
    <name evidence="2" type="ORF">A5707_02670</name>
</gene>
<protein>
    <recommendedName>
        <fullName evidence="4">SIMPL domain-containing protein</fullName>
    </recommendedName>
</protein>
<dbReference type="PANTHER" id="PTHR34387:SF1">
    <property type="entry name" value="PERIPLASMIC IMMUNOGENIC PROTEIN"/>
    <property type="match status" value="1"/>
</dbReference>
<dbReference type="Pfam" id="PF04402">
    <property type="entry name" value="SIMPL"/>
    <property type="match status" value="1"/>
</dbReference>
<dbReference type="RefSeq" id="WP_065015125.1">
    <property type="nucleotide sequence ID" value="NZ_LZKJ01000132.1"/>
</dbReference>
<name>A0A1A2Z384_9MYCO</name>
<feature type="signal peptide" evidence="1">
    <location>
        <begin position="1"/>
        <end position="17"/>
    </location>
</feature>
<evidence type="ECO:0008006" key="4">
    <source>
        <dbReference type="Google" id="ProtNLM"/>
    </source>
</evidence>
<evidence type="ECO:0000256" key="1">
    <source>
        <dbReference type="SAM" id="SignalP"/>
    </source>
</evidence>
<feature type="chain" id="PRO_5039404947" description="SIMPL domain-containing protein" evidence="1">
    <location>
        <begin position="18"/>
        <end position="230"/>
    </location>
</feature>
<dbReference type="Gene3D" id="3.30.110.170">
    <property type="entry name" value="Protein of unknown function (DUF541), domain 1"/>
    <property type="match status" value="1"/>
</dbReference>
<dbReference type="Proteomes" id="UP000093592">
    <property type="component" value="Unassembled WGS sequence"/>
</dbReference>
<evidence type="ECO:0000313" key="2">
    <source>
        <dbReference type="EMBL" id="OBI44730.1"/>
    </source>
</evidence>
<dbReference type="PROSITE" id="PS51257">
    <property type="entry name" value="PROKAR_LIPOPROTEIN"/>
    <property type="match status" value="1"/>
</dbReference>
<evidence type="ECO:0000313" key="3">
    <source>
        <dbReference type="Proteomes" id="UP000093592"/>
    </source>
</evidence>
<dbReference type="OrthoDB" id="5195768at2"/>